<name>A0A285J5J2_9RHOB</name>
<organism evidence="3 4">
    <name type="scientific">Pseudooceanicola antarcticus</name>
    <dbReference type="NCBI Taxonomy" id="1247613"/>
    <lineage>
        <taxon>Bacteria</taxon>
        <taxon>Pseudomonadati</taxon>
        <taxon>Pseudomonadota</taxon>
        <taxon>Alphaproteobacteria</taxon>
        <taxon>Rhodobacterales</taxon>
        <taxon>Paracoccaceae</taxon>
        <taxon>Pseudooceanicola</taxon>
    </lineage>
</organism>
<accession>A0A285J5J2</accession>
<evidence type="ECO:0000313" key="2">
    <source>
        <dbReference type="EMBL" id="PJE26810.1"/>
    </source>
</evidence>
<reference evidence="2 5" key="2">
    <citation type="journal article" date="2018" name="Int. J. Syst. Evol. Microbiol.">
        <title>Pseudooceanicola lipolyticus sp. nov., a marine alphaproteobacterium, reclassification of Oceanicola flagellatus as Pseudooceanicola flagellatus comb. nov. and emended description of the genus Pseudooceanicola.</title>
        <authorList>
            <person name="Huang M.-M."/>
            <person name="Guo L.-L."/>
            <person name="Wu Y.-H."/>
            <person name="Lai Q.-L."/>
            <person name="Shao Z.-Z."/>
            <person name="Wang C.-S."/>
            <person name="Wu M."/>
            <person name="Xu X.-W."/>
        </authorList>
    </citation>
    <scope>NUCLEOTIDE SEQUENCE [LARGE SCALE GENOMIC DNA]</scope>
    <source>
        <strain evidence="2 5">Ar-45</strain>
    </source>
</reference>
<dbReference type="InterPro" id="IPR009628">
    <property type="entry name" value="Phage_tape_measure_N"/>
</dbReference>
<evidence type="ECO:0000259" key="1">
    <source>
        <dbReference type="Pfam" id="PF06791"/>
    </source>
</evidence>
<evidence type="ECO:0000313" key="4">
    <source>
        <dbReference type="Proteomes" id="UP000231655"/>
    </source>
</evidence>
<sequence>MFKGLIGALRIDLGMNSAEFHKGMSDATRGMRNMQKEFSGLARDFRKIGGRMSLALTAPLVAIGKKSMDLQKVQAQAVAQVDAALASMGTTAGFTSAELQKVASELQGNSLFGDEEILGKVTSNLLTFGNVTGDVFSRAQKMALDMSAALGQDLQGSTVMLGKALNDPAQGLTALSRVGVSFSEEQKKLIKTMVEVGDAAGAQELMLTELEKQ</sequence>
<protein>
    <submittedName>
        <fullName evidence="3">Prophage tail length tape measure protein</fullName>
    </submittedName>
</protein>
<dbReference type="Proteomes" id="UP000231702">
    <property type="component" value="Unassembled WGS sequence"/>
</dbReference>
<dbReference type="Pfam" id="PF06791">
    <property type="entry name" value="TMP_2"/>
    <property type="match status" value="1"/>
</dbReference>
<keyword evidence="5" id="KW-1185">Reference proteome</keyword>
<dbReference type="EMBL" id="OBEA01000006">
    <property type="protein sequence ID" value="SNY55333.1"/>
    <property type="molecule type" value="Genomic_DNA"/>
</dbReference>
<reference evidence="3 4" key="1">
    <citation type="submission" date="2017-09" db="EMBL/GenBank/DDBJ databases">
        <authorList>
            <person name="Ehlers B."/>
            <person name="Leendertz F.H."/>
        </authorList>
    </citation>
    <scope>NUCLEOTIDE SEQUENCE [LARGE SCALE GENOMIC DNA]</scope>
    <source>
        <strain evidence="3 4">CGMCC 1.12662</strain>
    </source>
</reference>
<dbReference type="Proteomes" id="UP000231655">
    <property type="component" value="Unassembled WGS sequence"/>
</dbReference>
<evidence type="ECO:0000313" key="5">
    <source>
        <dbReference type="Proteomes" id="UP000231702"/>
    </source>
</evidence>
<dbReference type="EMBL" id="PGTD01000018">
    <property type="protein sequence ID" value="PJE26810.1"/>
    <property type="molecule type" value="Genomic_DNA"/>
</dbReference>
<dbReference type="OrthoDB" id="7311517at2"/>
<dbReference type="RefSeq" id="WP_097146699.1">
    <property type="nucleotide sequence ID" value="NZ_OBEA01000006.1"/>
</dbReference>
<proteinExistence type="predicted"/>
<evidence type="ECO:0000313" key="3">
    <source>
        <dbReference type="EMBL" id="SNY55333.1"/>
    </source>
</evidence>
<feature type="domain" description="Bacteriophage tail tape measure N-terminal" evidence="1">
    <location>
        <begin position="75"/>
        <end position="176"/>
    </location>
</feature>
<gene>
    <name evidence="2" type="ORF">CVM39_15850</name>
    <name evidence="3" type="ORF">SAMN06297129_2980</name>
</gene>
<dbReference type="AlphaFoldDB" id="A0A285J5J2"/>